<sequence>MAMNRFGALRTIATAVRTATRPGSPGMGERLMSVPRLFRATFQGEYAGTSRGRLLMVLGAVAYVVSPIDLIPELALSVFGLADDAVVVSWIAATVVNETESFLAWERTKPSAGATAASETVSGHVVP</sequence>
<dbReference type="OrthoDB" id="5147173at2"/>
<dbReference type="EMBL" id="RCZM01000009">
    <property type="protein sequence ID" value="TPG12547.1"/>
    <property type="molecule type" value="Genomic_DNA"/>
</dbReference>
<protein>
    <submittedName>
        <fullName evidence="6">DUF1232 domain-containing protein</fullName>
    </submittedName>
</protein>
<comment type="subcellular location">
    <subcellularLocation>
        <location evidence="1">Endomembrane system</location>
        <topology evidence="1">Multi-pass membrane protein</topology>
    </subcellularLocation>
</comment>
<evidence type="ECO:0000313" key="7">
    <source>
        <dbReference type="Proteomes" id="UP000317722"/>
    </source>
</evidence>
<evidence type="ECO:0000256" key="3">
    <source>
        <dbReference type="ARBA" id="ARBA00022989"/>
    </source>
</evidence>
<gene>
    <name evidence="6" type="ORF">EAH86_19775</name>
</gene>
<keyword evidence="7" id="KW-1185">Reference proteome</keyword>
<dbReference type="RefSeq" id="WP_140743959.1">
    <property type="nucleotide sequence ID" value="NZ_RCZM01000009.1"/>
</dbReference>
<evidence type="ECO:0000259" key="5">
    <source>
        <dbReference type="Pfam" id="PF06803"/>
    </source>
</evidence>
<organism evidence="6 7">
    <name type="scientific">Pedococcus bigeumensis</name>
    <dbReference type="NCBI Taxonomy" id="433644"/>
    <lineage>
        <taxon>Bacteria</taxon>
        <taxon>Bacillati</taxon>
        <taxon>Actinomycetota</taxon>
        <taxon>Actinomycetes</taxon>
        <taxon>Micrococcales</taxon>
        <taxon>Intrasporangiaceae</taxon>
        <taxon>Pedococcus</taxon>
    </lineage>
</organism>
<keyword evidence="3" id="KW-1133">Transmembrane helix</keyword>
<dbReference type="InterPro" id="IPR010652">
    <property type="entry name" value="DUF1232"/>
</dbReference>
<reference evidence="6 7" key="1">
    <citation type="journal article" date="2019" name="Environ. Microbiol.">
        <title>Species interactions and distinct microbial communities in high Arctic permafrost affected cryosols are associated with the CH4 and CO2 gas fluxes.</title>
        <authorList>
            <person name="Altshuler I."/>
            <person name="Hamel J."/>
            <person name="Turney S."/>
            <person name="Magnuson E."/>
            <person name="Levesque R."/>
            <person name="Greer C."/>
            <person name="Whyte L.G."/>
        </authorList>
    </citation>
    <scope>NUCLEOTIDE SEQUENCE [LARGE SCALE GENOMIC DNA]</scope>
    <source>
        <strain evidence="6 7">S9.3A</strain>
    </source>
</reference>
<dbReference type="GO" id="GO:0012505">
    <property type="term" value="C:endomembrane system"/>
    <property type="evidence" value="ECO:0007669"/>
    <property type="project" value="UniProtKB-SubCell"/>
</dbReference>
<name>A0A502CH94_9MICO</name>
<accession>A0A502CH94</accession>
<proteinExistence type="predicted"/>
<dbReference type="Proteomes" id="UP000317722">
    <property type="component" value="Unassembled WGS sequence"/>
</dbReference>
<keyword evidence="4" id="KW-0472">Membrane</keyword>
<evidence type="ECO:0000256" key="2">
    <source>
        <dbReference type="ARBA" id="ARBA00022692"/>
    </source>
</evidence>
<dbReference type="AlphaFoldDB" id="A0A502CH94"/>
<keyword evidence="2" id="KW-0812">Transmembrane</keyword>
<evidence type="ECO:0000256" key="1">
    <source>
        <dbReference type="ARBA" id="ARBA00004127"/>
    </source>
</evidence>
<dbReference type="Pfam" id="PF06803">
    <property type="entry name" value="DUF1232"/>
    <property type="match status" value="1"/>
</dbReference>
<feature type="domain" description="DUF1232" evidence="5">
    <location>
        <begin position="54"/>
        <end position="90"/>
    </location>
</feature>
<evidence type="ECO:0000256" key="4">
    <source>
        <dbReference type="ARBA" id="ARBA00023136"/>
    </source>
</evidence>
<evidence type="ECO:0000313" key="6">
    <source>
        <dbReference type="EMBL" id="TPG12547.1"/>
    </source>
</evidence>
<comment type="caution">
    <text evidence="6">The sequence shown here is derived from an EMBL/GenBank/DDBJ whole genome shotgun (WGS) entry which is preliminary data.</text>
</comment>